<dbReference type="InterPro" id="IPR009267">
    <property type="entry name" value="NTP_transf_6"/>
</dbReference>
<evidence type="ECO:0008006" key="3">
    <source>
        <dbReference type="Google" id="ProtNLM"/>
    </source>
</evidence>
<name>A0AA37M5R1_9HYPH</name>
<dbReference type="PANTHER" id="PTHR39166">
    <property type="entry name" value="BLL1166 PROTEIN"/>
    <property type="match status" value="1"/>
</dbReference>
<protein>
    <recommendedName>
        <fullName evidence="3">Nucleotidyltransferase family protein</fullName>
    </recommendedName>
</protein>
<evidence type="ECO:0000313" key="2">
    <source>
        <dbReference type="Proteomes" id="UP001055286"/>
    </source>
</evidence>
<dbReference type="PANTHER" id="PTHR39166:SF1">
    <property type="entry name" value="BLL1166 PROTEIN"/>
    <property type="match status" value="1"/>
</dbReference>
<proteinExistence type="predicted"/>
<reference evidence="1" key="2">
    <citation type="submission" date="2021-08" db="EMBL/GenBank/DDBJ databases">
        <authorList>
            <person name="Tani A."/>
            <person name="Ola A."/>
            <person name="Ogura Y."/>
            <person name="Katsura K."/>
            <person name="Hayashi T."/>
        </authorList>
    </citation>
    <scope>NUCLEOTIDE SEQUENCE</scope>
    <source>
        <strain evidence="1">JCM 32048</strain>
    </source>
</reference>
<gene>
    <name evidence="1" type="ORF">MPEAHAMD_4067</name>
</gene>
<keyword evidence="2" id="KW-1185">Reference proteome</keyword>
<reference evidence="1" key="1">
    <citation type="journal article" date="2016" name="Front. Microbiol.">
        <title>Genome Sequence of the Piezophilic, Mesophilic Sulfate-Reducing Bacterium Desulfovibrio indicus J2T.</title>
        <authorList>
            <person name="Cao J."/>
            <person name="Maignien L."/>
            <person name="Shao Z."/>
            <person name="Alain K."/>
            <person name="Jebbar M."/>
        </authorList>
    </citation>
    <scope>NUCLEOTIDE SEQUENCE</scope>
    <source>
        <strain evidence="1">JCM 32048</strain>
    </source>
</reference>
<accession>A0AA37M5R1</accession>
<organism evidence="1 2">
    <name type="scientific">Methylobacterium frigidaeris</name>
    <dbReference type="NCBI Taxonomy" id="2038277"/>
    <lineage>
        <taxon>Bacteria</taxon>
        <taxon>Pseudomonadati</taxon>
        <taxon>Pseudomonadota</taxon>
        <taxon>Alphaproteobacteria</taxon>
        <taxon>Hyphomicrobiales</taxon>
        <taxon>Methylobacteriaceae</taxon>
        <taxon>Methylobacterium</taxon>
    </lineage>
</organism>
<sequence>MSAEEAVYHRRLAAIVRADPDLMRLLIAARGLALPQWRLVAGCLYQTVWNVLTGRPRGHGIRDYDLIYFDAADLSWEAEDAVLRRAVPALGPCAGPVEIRNQARVHLWFEARFGSPYPPLPSADAALSRYAAVVHAVGARLEPDDTLSIAAPFGLADLFGLVLRPNPAIANGPTYAAKAERVRALWPELTVVPWAGAGQAPVKCADDTAAVSTDLSPAPSPFSTSR</sequence>
<evidence type="ECO:0000313" key="1">
    <source>
        <dbReference type="EMBL" id="GJD63893.1"/>
    </source>
</evidence>
<dbReference type="Pfam" id="PF06042">
    <property type="entry name" value="NTP_transf_6"/>
    <property type="match status" value="1"/>
</dbReference>
<dbReference type="AlphaFoldDB" id="A0AA37M5R1"/>
<dbReference type="RefSeq" id="WP_238192227.1">
    <property type="nucleotide sequence ID" value="NZ_BPQJ01000020.1"/>
</dbReference>
<comment type="caution">
    <text evidence="1">The sequence shown here is derived from an EMBL/GenBank/DDBJ whole genome shotgun (WGS) entry which is preliminary data.</text>
</comment>
<dbReference type="Proteomes" id="UP001055286">
    <property type="component" value="Unassembled WGS sequence"/>
</dbReference>
<dbReference type="EMBL" id="BPQJ01000020">
    <property type="protein sequence ID" value="GJD63893.1"/>
    <property type="molecule type" value="Genomic_DNA"/>
</dbReference>